<feature type="transmembrane region" description="Helical" evidence="1">
    <location>
        <begin position="17"/>
        <end position="43"/>
    </location>
</feature>
<keyword evidence="3" id="KW-1185">Reference proteome</keyword>
<evidence type="ECO:0000313" key="2">
    <source>
        <dbReference type="EMBL" id="ODM91402.1"/>
    </source>
</evidence>
<dbReference type="AlphaFoldDB" id="A0A1D2MEU9"/>
<comment type="caution">
    <text evidence="2">The sequence shown here is derived from an EMBL/GenBank/DDBJ whole genome shotgun (WGS) entry which is preliminary data.</text>
</comment>
<accession>A0A1D2MEU9</accession>
<reference evidence="2 3" key="1">
    <citation type="journal article" date="2016" name="Genome Biol. Evol.">
        <title>Gene Family Evolution Reflects Adaptation to Soil Environmental Stressors in the Genome of the Collembolan Orchesella cincta.</title>
        <authorList>
            <person name="Faddeeva-Vakhrusheva A."/>
            <person name="Derks M.F."/>
            <person name="Anvar S.Y."/>
            <person name="Agamennone V."/>
            <person name="Suring W."/>
            <person name="Smit S."/>
            <person name="van Straalen N.M."/>
            <person name="Roelofs D."/>
        </authorList>
    </citation>
    <scope>NUCLEOTIDE SEQUENCE [LARGE SCALE GENOMIC DNA]</scope>
    <source>
        <tissue evidence="2">Mixed pool</tissue>
    </source>
</reference>
<feature type="transmembrane region" description="Helical" evidence="1">
    <location>
        <begin position="55"/>
        <end position="80"/>
    </location>
</feature>
<keyword evidence="1" id="KW-0812">Transmembrane</keyword>
<gene>
    <name evidence="2" type="ORF">Ocin01_15279</name>
</gene>
<keyword evidence="1" id="KW-1133">Transmembrane helix</keyword>
<name>A0A1D2MEU9_ORCCI</name>
<proteinExistence type="predicted"/>
<organism evidence="2 3">
    <name type="scientific">Orchesella cincta</name>
    <name type="common">Springtail</name>
    <name type="synonym">Podura cincta</name>
    <dbReference type="NCBI Taxonomy" id="48709"/>
    <lineage>
        <taxon>Eukaryota</taxon>
        <taxon>Metazoa</taxon>
        <taxon>Ecdysozoa</taxon>
        <taxon>Arthropoda</taxon>
        <taxon>Hexapoda</taxon>
        <taxon>Collembola</taxon>
        <taxon>Entomobryomorpha</taxon>
        <taxon>Entomobryoidea</taxon>
        <taxon>Orchesellidae</taxon>
        <taxon>Orchesellinae</taxon>
        <taxon>Orchesella</taxon>
    </lineage>
</organism>
<keyword evidence="1" id="KW-0472">Membrane</keyword>
<protein>
    <submittedName>
        <fullName evidence="2">Uncharacterized protein</fullName>
    </submittedName>
</protein>
<dbReference type="EMBL" id="LJIJ01001561">
    <property type="protein sequence ID" value="ODM91402.1"/>
    <property type="molecule type" value="Genomic_DNA"/>
</dbReference>
<feature type="transmembrane region" description="Helical" evidence="1">
    <location>
        <begin position="122"/>
        <end position="142"/>
    </location>
</feature>
<sequence>MAFNPCPRMPLRKGVKVLAIANIIFGVFCVVMLTVFLVLASLQPTDDEFKPDLKVILIVILTFYFLFAIFETGMSVFLLISTNNRNTKRCNIWLVITGIILGFAILGPFSQMVFGKASYESVWLIGWIPYKIYECLVVFSFVKHINETNEE</sequence>
<dbReference type="Proteomes" id="UP000094527">
    <property type="component" value="Unassembled WGS sequence"/>
</dbReference>
<evidence type="ECO:0000313" key="3">
    <source>
        <dbReference type="Proteomes" id="UP000094527"/>
    </source>
</evidence>
<feature type="transmembrane region" description="Helical" evidence="1">
    <location>
        <begin position="92"/>
        <end position="110"/>
    </location>
</feature>
<evidence type="ECO:0000256" key="1">
    <source>
        <dbReference type="SAM" id="Phobius"/>
    </source>
</evidence>